<proteinExistence type="predicted"/>
<protein>
    <recommendedName>
        <fullName evidence="2">Gem-associated protein 5 TPR domain-containing protein</fullName>
    </recommendedName>
</protein>
<dbReference type="OrthoDB" id="7326421at2759"/>
<dbReference type="Proteomes" id="UP001151582">
    <property type="component" value="Unassembled WGS sequence"/>
</dbReference>
<dbReference type="InterPro" id="IPR056421">
    <property type="entry name" value="TPR_GEMI5"/>
</dbReference>
<evidence type="ECO:0000313" key="4">
    <source>
        <dbReference type="Proteomes" id="UP001151582"/>
    </source>
</evidence>
<sequence length="266" mass="28532">SQDHTTDKGPSGMGPNMPQKDPTDDAVALPHTVTTPLTLSPTVPPAPGQTLAKRPPTSPLMSASTSKPNRALATKKRRKNKQPILFPELNQVTLGLSKDTQRHRCWQLACQRADPHRVTQLPSISGPLSGETKSDGSACDASQLLFGDDTNVQTLVAKEANSHAQRTSASAEQFASLLNVWSGDVIPALSRALESPSTAGADVGAHQLLYLALSPMAGRDVWVHCMSHMAERYARAGDAHTATLLYLAIDQPDKAVKVYTNAENFR</sequence>
<gene>
    <name evidence="3" type="ORF">H4R34_006435</name>
</gene>
<comment type="caution">
    <text evidence="3">The sequence shown here is derived from an EMBL/GenBank/DDBJ whole genome shotgun (WGS) entry which is preliminary data.</text>
</comment>
<feature type="domain" description="Gem-associated protein 5 TPR" evidence="2">
    <location>
        <begin position="145"/>
        <end position="266"/>
    </location>
</feature>
<dbReference type="AlphaFoldDB" id="A0A9W8AQS0"/>
<keyword evidence="4" id="KW-1185">Reference proteome</keyword>
<evidence type="ECO:0000313" key="3">
    <source>
        <dbReference type="EMBL" id="KAJ1967051.1"/>
    </source>
</evidence>
<dbReference type="Pfam" id="PF23774">
    <property type="entry name" value="TPR_GEMI5"/>
    <property type="match status" value="1"/>
</dbReference>
<feature type="compositionally biased region" description="Low complexity" evidence="1">
    <location>
        <begin position="27"/>
        <end position="41"/>
    </location>
</feature>
<feature type="non-terminal residue" evidence="3">
    <location>
        <position position="1"/>
    </location>
</feature>
<name>A0A9W8AQS0_9FUNG</name>
<dbReference type="EMBL" id="JANBQB010002435">
    <property type="protein sequence ID" value="KAJ1967051.1"/>
    <property type="molecule type" value="Genomic_DNA"/>
</dbReference>
<accession>A0A9W8AQS0</accession>
<feature type="compositionally biased region" description="Polar residues" evidence="1">
    <location>
        <begin position="59"/>
        <end position="68"/>
    </location>
</feature>
<reference evidence="3" key="1">
    <citation type="submission" date="2022-07" db="EMBL/GenBank/DDBJ databases">
        <title>Phylogenomic reconstructions and comparative analyses of Kickxellomycotina fungi.</title>
        <authorList>
            <person name="Reynolds N.K."/>
            <person name="Stajich J.E."/>
            <person name="Barry K."/>
            <person name="Grigoriev I.V."/>
            <person name="Crous P."/>
            <person name="Smith M.E."/>
        </authorList>
    </citation>
    <scope>NUCLEOTIDE SEQUENCE</scope>
    <source>
        <strain evidence="3">RSA 567</strain>
    </source>
</reference>
<organism evidence="3 4">
    <name type="scientific">Dimargaris verticillata</name>
    <dbReference type="NCBI Taxonomy" id="2761393"/>
    <lineage>
        <taxon>Eukaryota</taxon>
        <taxon>Fungi</taxon>
        <taxon>Fungi incertae sedis</taxon>
        <taxon>Zoopagomycota</taxon>
        <taxon>Kickxellomycotina</taxon>
        <taxon>Dimargaritomycetes</taxon>
        <taxon>Dimargaritales</taxon>
        <taxon>Dimargaritaceae</taxon>
        <taxon>Dimargaris</taxon>
    </lineage>
</organism>
<evidence type="ECO:0000259" key="2">
    <source>
        <dbReference type="Pfam" id="PF23774"/>
    </source>
</evidence>
<evidence type="ECO:0000256" key="1">
    <source>
        <dbReference type="SAM" id="MobiDB-lite"/>
    </source>
</evidence>
<feature type="region of interest" description="Disordered" evidence="1">
    <location>
        <begin position="1"/>
        <end position="83"/>
    </location>
</feature>